<accession>A0A9Q0GFU8</accession>
<comment type="caution">
    <text evidence="8">The sequence shown here is derived from an EMBL/GenBank/DDBJ whole genome shotgun (WGS) entry which is preliminary data.</text>
</comment>
<keyword evidence="9" id="KW-1185">Reference proteome</keyword>
<protein>
    <recommendedName>
        <fullName evidence="10">NB-ARC domain-containing protein</fullName>
    </recommendedName>
</protein>
<gene>
    <name evidence="8" type="ORF">Tsubulata_021164</name>
</gene>
<feature type="domain" description="Disease resistance R13L4/SHOC-2-like LRR" evidence="7">
    <location>
        <begin position="552"/>
        <end position="828"/>
    </location>
</feature>
<dbReference type="InterPro" id="IPR027417">
    <property type="entry name" value="P-loop_NTPase"/>
</dbReference>
<evidence type="ECO:0000259" key="6">
    <source>
        <dbReference type="Pfam" id="PF00931"/>
    </source>
</evidence>
<organism evidence="8 9">
    <name type="scientific">Turnera subulata</name>
    <dbReference type="NCBI Taxonomy" id="218843"/>
    <lineage>
        <taxon>Eukaryota</taxon>
        <taxon>Viridiplantae</taxon>
        <taxon>Streptophyta</taxon>
        <taxon>Embryophyta</taxon>
        <taxon>Tracheophyta</taxon>
        <taxon>Spermatophyta</taxon>
        <taxon>Magnoliopsida</taxon>
        <taxon>eudicotyledons</taxon>
        <taxon>Gunneridae</taxon>
        <taxon>Pentapetalae</taxon>
        <taxon>rosids</taxon>
        <taxon>fabids</taxon>
        <taxon>Malpighiales</taxon>
        <taxon>Passifloraceae</taxon>
        <taxon>Turnera</taxon>
    </lineage>
</organism>
<name>A0A9Q0GFU8_9ROSI</name>
<dbReference type="InterPro" id="IPR032675">
    <property type="entry name" value="LRR_dom_sf"/>
</dbReference>
<dbReference type="InterPro" id="IPR042197">
    <property type="entry name" value="Apaf_helical"/>
</dbReference>
<proteinExistence type="inferred from homology"/>
<evidence type="ECO:0000256" key="2">
    <source>
        <dbReference type="ARBA" id="ARBA00022737"/>
    </source>
</evidence>
<feature type="domain" description="NB-ARC" evidence="6">
    <location>
        <begin position="160"/>
        <end position="311"/>
    </location>
</feature>
<evidence type="ECO:0000313" key="9">
    <source>
        <dbReference type="Proteomes" id="UP001141552"/>
    </source>
</evidence>
<evidence type="ECO:0000259" key="7">
    <source>
        <dbReference type="Pfam" id="PF23598"/>
    </source>
</evidence>
<dbReference type="Proteomes" id="UP001141552">
    <property type="component" value="Unassembled WGS sequence"/>
</dbReference>
<dbReference type="InterPro" id="IPR050905">
    <property type="entry name" value="Plant_NBS-LRR"/>
</dbReference>
<dbReference type="PRINTS" id="PR00364">
    <property type="entry name" value="DISEASERSIST"/>
</dbReference>
<dbReference type="GO" id="GO:0043531">
    <property type="term" value="F:ADP binding"/>
    <property type="evidence" value="ECO:0007669"/>
    <property type="project" value="InterPro"/>
</dbReference>
<keyword evidence="4" id="KW-0611">Plant defense</keyword>
<evidence type="ECO:0000313" key="8">
    <source>
        <dbReference type="EMBL" id="KAJ4849469.1"/>
    </source>
</evidence>
<dbReference type="InterPro" id="IPR055414">
    <property type="entry name" value="LRR_R13L4/SHOC2-like"/>
</dbReference>
<dbReference type="EMBL" id="JAKUCV010000598">
    <property type="protein sequence ID" value="KAJ4849469.1"/>
    <property type="molecule type" value="Genomic_DNA"/>
</dbReference>
<dbReference type="AlphaFoldDB" id="A0A9Q0GFU8"/>
<dbReference type="Gene3D" id="3.80.10.10">
    <property type="entry name" value="Ribonuclease Inhibitor"/>
    <property type="match status" value="2"/>
</dbReference>
<reference evidence="8" key="2">
    <citation type="journal article" date="2023" name="Plants (Basel)">
        <title>Annotation of the Turnera subulata (Passifloraceae) Draft Genome Reveals the S-Locus Evolved after the Divergence of Turneroideae from Passifloroideae in a Stepwise Manner.</title>
        <authorList>
            <person name="Henning P.M."/>
            <person name="Roalson E.H."/>
            <person name="Mir W."/>
            <person name="McCubbin A.G."/>
            <person name="Shore J.S."/>
        </authorList>
    </citation>
    <scope>NUCLEOTIDE SEQUENCE</scope>
    <source>
        <strain evidence="8">F60SS</strain>
    </source>
</reference>
<keyword evidence="5" id="KW-0067">ATP-binding</keyword>
<evidence type="ECO:0000256" key="4">
    <source>
        <dbReference type="ARBA" id="ARBA00022821"/>
    </source>
</evidence>
<dbReference type="Gene3D" id="1.10.8.430">
    <property type="entry name" value="Helical domain of apoptotic protease-activating factors"/>
    <property type="match status" value="1"/>
</dbReference>
<dbReference type="SUPFAM" id="SSF52047">
    <property type="entry name" value="RNI-like"/>
    <property type="match status" value="1"/>
</dbReference>
<dbReference type="InterPro" id="IPR002182">
    <property type="entry name" value="NB-ARC"/>
</dbReference>
<dbReference type="GO" id="GO:0006952">
    <property type="term" value="P:defense response"/>
    <property type="evidence" value="ECO:0007669"/>
    <property type="project" value="UniProtKB-KW"/>
</dbReference>
<dbReference type="SUPFAM" id="SSF52540">
    <property type="entry name" value="P-loop containing nucleoside triphosphate hydrolases"/>
    <property type="match status" value="1"/>
</dbReference>
<dbReference type="Pfam" id="PF23598">
    <property type="entry name" value="LRR_14"/>
    <property type="match status" value="1"/>
</dbReference>
<evidence type="ECO:0000256" key="1">
    <source>
        <dbReference type="ARBA" id="ARBA00008894"/>
    </source>
</evidence>
<sequence>MAVAAVTSTGWNAIQAVCGIGCNYATYVHDLKENVPALRAQLDMLREKEAYVKQLVKSKETPHLVQAQAVKEWLHRVHRLYTSAEEAIAEGQEEIDHKLYRCFIPRYCCTFMRVGKKVNTKLEEVKQTIQDGEFEELVERRLFISVEEKPLPKTIGLDEFIDEIWESLEDSRYCHYGIYGMPGVGKTTVLKMLNNRFCREKHDYDKVIWIDGPLNDKKFVFQKIMRRKLEIPDGDWSDSADRESLILGHARMKKCILLIDDLGIESWDTIVQWGFPCLDGGHKIVFTANSGDMCLNLAQEAFKVRPLKGTHPELLFDLYAGQVLRAIPSIRHCAAVIVKSCRGHPLAIVMLGRVMARQTSTREWERIAGELKRNFMKSLKEQAGVFSAIEVNYNNLPDKRAKACFKYFSTVEDRNDIVEEEIIDLWYAEGLLGGDGDRDSTIGGIPGEYDIVNTRLEGERIIKLLKQQGLLKDSVEPLIKMHPVIRGTALWLERKKGKMMDQVWFNDEVQNMMEKNSTQITAKRIVLNRPEFLPFQDRRYSYPNLTTLSARVEKETQSTEFLGQAVALRVLNLCGNGFKSLPENIGQLTNLFYLRVANAKISLPKAVRDLKFLHVLVLNNIGGGLSTISSGIISGLEALQVFRISSPDYPSLEQEENVENGEDNAEENNLNELESLPRIKVIDIILTQAGSIQKLFQSTKLRRCIGKLRISDLSGPNSTSSIVKVSLKKMSHLESFVIRSCPCLKKVEVVAEEEEAIPSNPSMAALSENLREVGIWRCLIEDVTWLGAVKTLRNLEIGLCEQLKTLVIVEVEHGIVNYGDIFCNLEELLLADVGLLESICLVKSGGEEPPYSLELDLPCLEFLCVKNCPRLRKFPINPHGGDNLKRILTDEEWWENLEWDRNDRDSFYERSRGWPVRIFVEDNLKYPDWLNRLLKDE</sequence>
<dbReference type="PANTHER" id="PTHR33463">
    <property type="entry name" value="NB-ARC DOMAIN-CONTAINING PROTEIN-RELATED"/>
    <property type="match status" value="1"/>
</dbReference>
<evidence type="ECO:0000256" key="5">
    <source>
        <dbReference type="ARBA" id="ARBA00022840"/>
    </source>
</evidence>
<dbReference type="Pfam" id="PF00931">
    <property type="entry name" value="NB-ARC"/>
    <property type="match status" value="1"/>
</dbReference>
<dbReference type="OrthoDB" id="664960at2759"/>
<keyword evidence="3" id="KW-0547">Nucleotide-binding</keyword>
<keyword evidence="2" id="KW-0677">Repeat</keyword>
<evidence type="ECO:0000256" key="3">
    <source>
        <dbReference type="ARBA" id="ARBA00022741"/>
    </source>
</evidence>
<dbReference type="GO" id="GO:0005524">
    <property type="term" value="F:ATP binding"/>
    <property type="evidence" value="ECO:0007669"/>
    <property type="project" value="UniProtKB-KW"/>
</dbReference>
<reference evidence="8" key="1">
    <citation type="submission" date="2022-02" db="EMBL/GenBank/DDBJ databases">
        <authorList>
            <person name="Henning P.M."/>
            <person name="McCubbin A.G."/>
            <person name="Shore J.S."/>
        </authorList>
    </citation>
    <scope>NUCLEOTIDE SEQUENCE</scope>
    <source>
        <strain evidence="8">F60SS</strain>
        <tissue evidence="8">Leaves</tissue>
    </source>
</reference>
<evidence type="ECO:0008006" key="10">
    <source>
        <dbReference type="Google" id="ProtNLM"/>
    </source>
</evidence>
<dbReference type="Gene3D" id="3.40.50.300">
    <property type="entry name" value="P-loop containing nucleotide triphosphate hydrolases"/>
    <property type="match status" value="1"/>
</dbReference>
<comment type="similarity">
    <text evidence="1">Belongs to the disease resistance NB-LRR family.</text>
</comment>